<evidence type="ECO:0000313" key="3">
    <source>
        <dbReference type="Proteomes" id="UP001558474"/>
    </source>
</evidence>
<reference evidence="2 3" key="1">
    <citation type="submission" date="2024-04" db="EMBL/GenBank/DDBJ databases">
        <title>Genomic Markers of Mycobacteria.</title>
        <authorList>
            <person name="Soliman M.S."/>
            <person name="Elkholy A."/>
            <person name="Soliman N.S."/>
            <person name="Abbas A."/>
            <person name="Khayrat S."/>
            <person name="Shawky S."/>
        </authorList>
    </citation>
    <scope>NUCLEOTIDE SEQUENCE [LARGE SCALE GENOMIC DNA]</scope>
    <source>
        <strain evidence="2 3">Egy-CU-AM5</strain>
    </source>
</reference>
<evidence type="ECO:0000313" key="2">
    <source>
        <dbReference type="EMBL" id="MEX3738341.1"/>
    </source>
</evidence>
<dbReference type="EMBL" id="JBDLOU010000013">
    <property type="protein sequence ID" value="MEX3738341.1"/>
    <property type="molecule type" value="Genomic_DNA"/>
</dbReference>
<accession>A0ABV3VE66</accession>
<feature type="signal peptide" evidence="1">
    <location>
        <begin position="1"/>
        <end position="27"/>
    </location>
</feature>
<protein>
    <recommendedName>
        <fullName evidence="4">DUF732 domain-containing protein</fullName>
    </recommendedName>
</protein>
<dbReference type="Proteomes" id="UP001558474">
    <property type="component" value="Unassembled WGS sequence"/>
</dbReference>
<keyword evidence="3" id="KW-1185">Reference proteome</keyword>
<evidence type="ECO:0000256" key="1">
    <source>
        <dbReference type="SAM" id="SignalP"/>
    </source>
</evidence>
<evidence type="ECO:0008006" key="4">
    <source>
        <dbReference type="Google" id="ProtNLM"/>
    </source>
</evidence>
<dbReference type="RefSeq" id="WP_368572808.1">
    <property type="nucleotide sequence ID" value="NZ_JBDLOU010000013.1"/>
</dbReference>
<organism evidence="2 3">
    <name type="scientific">Mycolicibacterium porcinum</name>
    <dbReference type="NCBI Taxonomy" id="39693"/>
    <lineage>
        <taxon>Bacteria</taxon>
        <taxon>Bacillati</taxon>
        <taxon>Actinomycetota</taxon>
        <taxon>Actinomycetes</taxon>
        <taxon>Mycobacteriales</taxon>
        <taxon>Mycobacteriaceae</taxon>
        <taxon>Mycolicibacterium</taxon>
    </lineage>
</organism>
<comment type="caution">
    <text evidence="2">The sequence shown here is derived from an EMBL/GenBank/DDBJ whole genome shotgun (WGS) entry which is preliminary data.</text>
</comment>
<feature type="chain" id="PRO_5046239813" description="DUF732 domain-containing protein" evidence="1">
    <location>
        <begin position="28"/>
        <end position="103"/>
    </location>
</feature>
<gene>
    <name evidence="2" type="ORF">ABFW12_08840</name>
</gene>
<proteinExistence type="predicted"/>
<name>A0ABV3VE66_9MYCO</name>
<keyword evidence="1" id="KW-0732">Signal</keyword>
<sequence length="103" mass="10783">MRAKWPLTAVGVAVMGVIGGSTAIASAQETAQETINRLQSEGYTVTIDKIGTAPLDQCTVTSVRNPQQVSQLVPYVGPGLGGDRILVPSITSRTVSVSLNCQR</sequence>